<proteinExistence type="predicted"/>
<protein>
    <submittedName>
        <fullName evidence="1">Uncharacterized protein</fullName>
    </submittedName>
</protein>
<reference evidence="1" key="2">
    <citation type="submission" date="2025-03" db="EMBL/GenBank/DDBJ databases">
        <authorList>
            <consortium name="ELIXIR-Norway"/>
            <consortium name="Elixir Norway"/>
        </authorList>
    </citation>
    <scope>NUCLEOTIDE SEQUENCE</scope>
</reference>
<dbReference type="EMBL" id="OX596087">
    <property type="protein sequence ID" value="CAN0432601.1"/>
    <property type="molecule type" value="Genomic_DNA"/>
</dbReference>
<evidence type="ECO:0000313" key="2">
    <source>
        <dbReference type="Proteomes" id="UP001162501"/>
    </source>
</evidence>
<reference evidence="1" key="1">
    <citation type="submission" date="2023-05" db="EMBL/GenBank/DDBJ databases">
        <authorList>
            <consortium name="ELIXIR-Norway"/>
        </authorList>
    </citation>
    <scope>NUCLEOTIDE SEQUENCE</scope>
</reference>
<sequence length="132" mass="14285">MQGSVAAALTSEPYIRTHTQNKHQLFAFPLTPAPHTFVHAVPSLPSSLSSQINQPCLANPQTCSLPENEGKAARGLCRFPRRHAHLENPPTPRATSRFAIVPLRPPRQEPDPPQVQPPVPPGLTPSSLVLSS</sequence>
<name>A0AC59ZK36_RANTA</name>
<gene>
    <name evidence="1" type="ORF">MRATA1EN22A_LOCUS18753</name>
</gene>
<dbReference type="Proteomes" id="UP001162501">
    <property type="component" value="Chromosome 3"/>
</dbReference>
<organism evidence="1 2">
    <name type="scientific">Rangifer tarandus platyrhynchus</name>
    <name type="common">Svalbard reindeer</name>
    <dbReference type="NCBI Taxonomy" id="3082113"/>
    <lineage>
        <taxon>Eukaryota</taxon>
        <taxon>Metazoa</taxon>
        <taxon>Chordata</taxon>
        <taxon>Craniata</taxon>
        <taxon>Vertebrata</taxon>
        <taxon>Euteleostomi</taxon>
        <taxon>Mammalia</taxon>
        <taxon>Eutheria</taxon>
        <taxon>Laurasiatheria</taxon>
        <taxon>Artiodactyla</taxon>
        <taxon>Ruminantia</taxon>
        <taxon>Pecora</taxon>
        <taxon>Cervidae</taxon>
        <taxon>Odocoileinae</taxon>
        <taxon>Rangifer</taxon>
    </lineage>
</organism>
<evidence type="ECO:0000313" key="1">
    <source>
        <dbReference type="EMBL" id="CAN0432601.1"/>
    </source>
</evidence>
<accession>A0AC59ZK36</accession>